<dbReference type="Proteomes" id="UP001589627">
    <property type="component" value="Unassembled WGS sequence"/>
</dbReference>
<keyword evidence="3" id="KW-1185">Reference proteome</keyword>
<dbReference type="RefSeq" id="WP_378209340.1">
    <property type="nucleotide sequence ID" value="NZ_JBHLZP010000286.1"/>
</dbReference>
<comment type="caution">
    <text evidence="2">The sequence shown here is derived from an EMBL/GenBank/DDBJ whole genome shotgun (WGS) entry which is preliminary data.</text>
</comment>
<feature type="region of interest" description="Disordered" evidence="1">
    <location>
        <begin position="23"/>
        <end position="46"/>
    </location>
</feature>
<protein>
    <submittedName>
        <fullName evidence="2">Uncharacterized protein</fullName>
    </submittedName>
</protein>
<organism evidence="2 3">
    <name type="scientific">Actinoallomurus acaciae</name>
    <dbReference type="NCBI Taxonomy" id="502577"/>
    <lineage>
        <taxon>Bacteria</taxon>
        <taxon>Bacillati</taxon>
        <taxon>Actinomycetota</taxon>
        <taxon>Actinomycetes</taxon>
        <taxon>Streptosporangiales</taxon>
        <taxon>Thermomonosporaceae</taxon>
        <taxon>Actinoallomurus</taxon>
    </lineage>
</organism>
<name>A0ABV5YQ29_9ACTN</name>
<evidence type="ECO:0000313" key="3">
    <source>
        <dbReference type="Proteomes" id="UP001589627"/>
    </source>
</evidence>
<gene>
    <name evidence="2" type="ORF">ACFFNX_30570</name>
</gene>
<proteinExistence type="predicted"/>
<evidence type="ECO:0000256" key="1">
    <source>
        <dbReference type="SAM" id="MobiDB-lite"/>
    </source>
</evidence>
<dbReference type="EMBL" id="JBHLZP010000286">
    <property type="protein sequence ID" value="MFB9836527.1"/>
    <property type="molecule type" value="Genomic_DNA"/>
</dbReference>
<evidence type="ECO:0000313" key="2">
    <source>
        <dbReference type="EMBL" id="MFB9836527.1"/>
    </source>
</evidence>
<reference evidence="2 3" key="1">
    <citation type="submission" date="2024-09" db="EMBL/GenBank/DDBJ databases">
        <authorList>
            <person name="Sun Q."/>
            <person name="Mori K."/>
        </authorList>
    </citation>
    <scope>NUCLEOTIDE SEQUENCE [LARGE SCALE GENOMIC DNA]</scope>
    <source>
        <strain evidence="2 3">TBRC 0563</strain>
    </source>
</reference>
<accession>A0ABV5YQ29</accession>
<sequence>MNVAREASVSSAAARTGLVSVAREVSASSAGARNGLVGGEANKENP</sequence>
<feature type="compositionally biased region" description="Low complexity" evidence="1">
    <location>
        <begin position="23"/>
        <end position="32"/>
    </location>
</feature>